<reference evidence="4" key="1">
    <citation type="journal article" date="2019" name="Int. J. Syst. Evol. Microbiol.">
        <title>The Global Catalogue of Microorganisms (GCM) 10K type strain sequencing project: providing services to taxonomists for standard genome sequencing and annotation.</title>
        <authorList>
            <consortium name="The Broad Institute Genomics Platform"/>
            <consortium name="The Broad Institute Genome Sequencing Center for Infectious Disease"/>
            <person name="Wu L."/>
            <person name="Ma J."/>
        </authorList>
    </citation>
    <scope>NUCLEOTIDE SEQUENCE [LARGE SCALE GENOMIC DNA]</scope>
    <source>
        <strain evidence="4">JCM 15481</strain>
    </source>
</reference>
<dbReference type="RefSeq" id="WP_344287869.1">
    <property type="nucleotide sequence ID" value="NZ_BAAAPF010000009.1"/>
</dbReference>
<keyword evidence="1 3" id="KW-0378">Hydrolase</keyword>
<protein>
    <submittedName>
        <fullName evidence="3">Alpha/beta hydrolase</fullName>
    </submittedName>
</protein>
<comment type="caution">
    <text evidence="3">The sequence shown here is derived from an EMBL/GenBank/DDBJ whole genome shotgun (WGS) entry which is preliminary data.</text>
</comment>
<dbReference type="Gene3D" id="3.40.50.1820">
    <property type="entry name" value="alpha/beta hydrolase"/>
    <property type="match status" value="1"/>
</dbReference>
<dbReference type="EMBL" id="BAAAPF010000009">
    <property type="protein sequence ID" value="GAA2110540.1"/>
    <property type="molecule type" value="Genomic_DNA"/>
</dbReference>
<proteinExistence type="predicted"/>
<dbReference type="PANTHER" id="PTHR48081:SF13">
    <property type="entry name" value="ALPHA_BETA HYDROLASE"/>
    <property type="match status" value="1"/>
</dbReference>
<keyword evidence="4" id="KW-1185">Reference proteome</keyword>
<dbReference type="PANTHER" id="PTHR48081">
    <property type="entry name" value="AB HYDROLASE SUPERFAMILY PROTEIN C4A8.06C"/>
    <property type="match status" value="1"/>
</dbReference>
<feature type="domain" description="BD-FAE-like" evidence="2">
    <location>
        <begin position="25"/>
        <end position="224"/>
    </location>
</feature>
<dbReference type="Pfam" id="PF20434">
    <property type="entry name" value="BD-FAE"/>
    <property type="match status" value="1"/>
</dbReference>
<evidence type="ECO:0000256" key="1">
    <source>
        <dbReference type="ARBA" id="ARBA00022801"/>
    </source>
</evidence>
<organism evidence="3 4">
    <name type="scientific">Streptomyces synnematoformans</name>
    <dbReference type="NCBI Taxonomy" id="415721"/>
    <lineage>
        <taxon>Bacteria</taxon>
        <taxon>Bacillati</taxon>
        <taxon>Actinomycetota</taxon>
        <taxon>Actinomycetes</taxon>
        <taxon>Kitasatosporales</taxon>
        <taxon>Streptomycetaceae</taxon>
        <taxon>Streptomyces</taxon>
    </lineage>
</organism>
<dbReference type="InterPro" id="IPR050300">
    <property type="entry name" value="GDXG_lipolytic_enzyme"/>
</dbReference>
<sequence>MTSSDVMKVHPDLEYAVAAGQPLLLDLYVPGDSDAAPVCIWLHGGAWLVGDRVTEVERLAQGMVERGIAFASLDYRLGPAGAFPASINDVRAAVRWLRQHGDEYSLATDRMAAWGASAGGHLALMAALATEEKAEDWLSAVIACFAPTDLPARLSRTPLERQILRDPPDIAYLATDPAAPDLTKARQASPLYQRLDHAPPVLLVHGDRDQQMALDQSERMHQALVAAGRDSTLLVLGGVGHEDPRFRDPWLLDVVAAFVHRHLSGEL</sequence>
<dbReference type="GO" id="GO:0016787">
    <property type="term" value="F:hydrolase activity"/>
    <property type="evidence" value="ECO:0007669"/>
    <property type="project" value="UniProtKB-KW"/>
</dbReference>
<name>A0ABP5J342_9ACTN</name>
<dbReference type="Proteomes" id="UP001500443">
    <property type="component" value="Unassembled WGS sequence"/>
</dbReference>
<accession>A0ABP5J342</accession>
<evidence type="ECO:0000259" key="2">
    <source>
        <dbReference type="Pfam" id="PF20434"/>
    </source>
</evidence>
<dbReference type="SUPFAM" id="SSF53474">
    <property type="entry name" value="alpha/beta-Hydrolases"/>
    <property type="match status" value="1"/>
</dbReference>
<gene>
    <name evidence="3" type="ORF">GCM10009802_07770</name>
</gene>
<dbReference type="InterPro" id="IPR029058">
    <property type="entry name" value="AB_hydrolase_fold"/>
</dbReference>
<evidence type="ECO:0000313" key="4">
    <source>
        <dbReference type="Proteomes" id="UP001500443"/>
    </source>
</evidence>
<dbReference type="InterPro" id="IPR049492">
    <property type="entry name" value="BD-FAE-like_dom"/>
</dbReference>
<evidence type="ECO:0000313" key="3">
    <source>
        <dbReference type="EMBL" id="GAA2110540.1"/>
    </source>
</evidence>